<dbReference type="CAZy" id="GH3">
    <property type="family name" value="Glycoside Hydrolase Family 3"/>
</dbReference>
<dbReference type="Pfam" id="PF00933">
    <property type="entry name" value="Glyco_hydro_3"/>
    <property type="match status" value="1"/>
</dbReference>
<dbReference type="EC" id="3.2.1.52" evidence="5"/>
<keyword evidence="2 5" id="KW-0378">Hydrolase</keyword>
<gene>
    <name evidence="5" type="ordered locus">Closa_3597</name>
</gene>
<protein>
    <submittedName>
        <fullName evidence="5">Beta-N-acetylhexosaminidase</fullName>
        <ecNumber evidence="5">3.2.1.52</ecNumber>
    </submittedName>
</protein>
<dbReference type="PANTHER" id="PTHR30480:SF16">
    <property type="entry name" value="GLYCOSIDE HYDROLASE FAMILY 3 DOMAIN PROTEIN"/>
    <property type="match status" value="1"/>
</dbReference>
<keyword evidence="3 5" id="KW-0326">Glycosidase</keyword>
<dbReference type="PaxDb" id="610130-Closa_3597"/>
<dbReference type="HOGENOM" id="CLU_008392_5_3_9"/>
<proteinExistence type="inferred from homology"/>
<feature type="domain" description="Glycoside hydrolase family 3 N-terminal" evidence="4">
    <location>
        <begin position="13"/>
        <end position="335"/>
    </location>
</feature>
<comment type="similarity">
    <text evidence="1">Belongs to the glycosyl hydrolase 3 family.</text>
</comment>
<keyword evidence="6" id="KW-1185">Reference proteome</keyword>
<dbReference type="PRINTS" id="PR00133">
    <property type="entry name" value="GLHYDRLASE3"/>
</dbReference>
<dbReference type="KEGG" id="csh:Closa_3597"/>
<dbReference type="InterPro" id="IPR036962">
    <property type="entry name" value="Glyco_hydro_3_N_sf"/>
</dbReference>
<evidence type="ECO:0000313" key="5">
    <source>
        <dbReference type="EMBL" id="ADL06121.1"/>
    </source>
</evidence>
<dbReference type="STRING" id="610130.Closa_3597"/>
<dbReference type="InterPro" id="IPR050226">
    <property type="entry name" value="NagZ_Beta-hexosaminidase"/>
</dbReference>
<accession>D9RAS4</accession>
<dbReference type="eggNOG" id="COG1472">
    <property type="taxonomic scope" value="Bacteria"/>
</dbReference>
<reference evidence="5" key="1">
    <citation type="submission" date="2010-07" db="EMBL/GenBank/DDBJ databases">
        <title>Complete sequence of Clostridium saccharolyticum WM1.</title>
        <authorList>
            <consortium name="US DOE Joint Genome Institute"/>
            <person name="Lucas S."/>
            <person name="Copeland A."/>
            <person name="Lapidus A."/>
            <person name="Cheng J.-F."/>
            <person name="Bruce D."/>
            <person name="Goodwin L."/>
            <person name="Pitluck S."/>
            <person name="Chertkov O."/>
            <person name="Detter J.C."/>
            <person name="Han C."/>
            <person name="Tapia R."/>
            <person name="Land M."/>
            <person name="Hauser L."/>
            <person name="Chang Y.-J."/>
            <person name="Jeffries C."/>
            <person name="Kyrpides N."/>
            <person name="Ivanova N."/>
            <person name="Mikhailova N."/>
            <person name="Mouttaki H."/>
            <person name="Lin L."/>
            <person name="Zhou J."/>
            <person name="Hemme C.L."/>
            <person name="Woyke T."/>
        </authorList>
    </citation>
    <scope>NUCLEOTIDE SEQUENCE [LARGE SCALE GENOMIC DNA]</scope>
    <source>
        <strain evidence="5">WM1</strain>
    </source>
</reference>
<evidence type="ECO:0000256" key="1">
    <source>
        <dbReference type="ARBA" id="ARBA00005336"/>
    </source>
</evidence>
<organism evidence="5 6">
    <name type="scientific">Lacrimispora saccharolytica (strain ATCC 35040 / DSM 2544 / NRCC 2533 / WM1)</name>
    <name type="common">Clostridium saccharolyticum</name>
    <dbReference type="NCBI Taxonomy" id="610130"/>
    <lineage>
        <taxon>Bacteria</taxon>
        <taxon>Bacillati</taxon>
        <taxon>Bacillota</taxon>
        <taxon>Clostridia</taxon>
        <taxon>Lachnospirales</taxon>
        <taxon>Lachnospiraceae</taxon>
        <taxon>Lacrimispora</taxon>
    </lineage>
</organism>
<dbReference type="EMBL" id="CP002109">
    <property type="protein sequence ID" value="ADL06121.1"/>
    <property type="molecule type" value="Genomic_DNA"/>
</dbReference>
<dbReference type="InterPro" id="IPR017853">
    <property type="entry name" value="GH"/>
</dbReference>
<dbReference type="Gene3D" id="3.20.20.300">
    <property type="entry name" value="Glycoside hydrolase, family 3, N-terminal domain"/>
    <property type="match status" value="1"/>
</dbReference>
<evidence type="ECO:0000259" key="4">
    <source>
        <dbReference type="Pfam" id="PF00933"/>
    </source>
</evidence>
<dbReference type="InterPro" id="IPR001764">
    <property type="entry name" value="Glyco_hydro_3_N"/>
</dbReference>
<evidence type="ECO:0000256" key="3">
    <source>
        <dbReference type="ARBA" id="ARBA00023295"/>
    </source>
</evidence>
<dbReference type="NCBIfam" id="NF003740">
    <property type="entry name" value="PRK05337.1"/>
    <property type="match status" value="1"/>
</dbReference>
<evidence type="ECO:0000256" key="2">
    <source>
        <dbReference type="ARBA" id="ARBA00022801"/>
    </source>
</evidence>
<sequence length="518" mass="57400">MDERGDVSMGEMTLKQKIGQMMVAGFPAGELREEMTGLVREHKVGNVILFSHNIKSRDQLRALCDSIQRLVKEETGEYAFITIDQEGGVVRRLPEESVNIPGAMALAQTGDKKNAYEAALLTGQELRELGINFNLAPVLDINNNPHNPVIGVRSFGPDSTVVTEYGCEMVKGYLDSGIMCSVKHFPGHGDTAVDSHLSLPCIGKFYEELEKEELVPFKEAFRKGVPAVTLAHILFPRIEKENLPVTMSETMIQGILRKKLGFQGLVISDCLEMNAIKEYFGTAFGAKKAIKAGADLIFISHTAGLAAEAAREIEKAVETGEIPMSRIDDAVERILAYKKRYASPHADTGKKSGKEPEQFVKSLFRESIRFTNRERGYCHLLGDNPVFLSCYADRSTLASSRFMDDLLFAAYMQERFGGDAYSFSIDPDPGEIGEILKKVESKGYTNLVLGTYNGHLNRGQSSLAKELEQLKIPMVMAAFRNPYDLDEVGNGVDKIAAYEYSRQSFEAVLPLFKQCVCN</sequence>
<dbReference type="SUPFAM" id="SSF51445">
    <property type="entry name" value="(Trans)glycosidases"/>
    <property type="match status" value="1"/>
</dbReference>
<dbReference type="GO" id="GO:0009254">
    <property type="term" value="P:peptidoglycan turnover"/>
    <property type="evidence" value="ECO:0007669"/>
    <property type="project" value="TreeGrafter"/>
</dbReference>
<dbReference type="GO" id="GO:0005975">
    <property type="term" value="P:carbohydrate metabolic process"/>
    <property type="evidence" value="ECO:0007669"/>
    <property type="project" value="InterPro"/>
</dbReference>
<name>D9RAS4_LACSW</name>
<dbReference type="Proteomes" id="UP000001662">
    <property type="component" value="Chromosome"/>
</dbReference>
<evidence type="ECO:0000313" key="6">
    <source>
        <dbReference type="Proteomes" id="UP000001662"/>
    </source>
</evidence>
<dbReference type="AlphaFoldDB" id="D9RAS4"/>
<dbReference type="PANTHER" id="PTHR30480">
    <property type="entry name" value="BETA-HEXOSAMINIDASE-RELATED"/>
    <property type="match status" value="1"/>
</dbReference>
<dbReference type="GO" id="GO:0004563">
    <property type="term" value="F:beta-N-acetylhexosaminidase activity"/>
    <property type="evidence" value="ECO:0007669"/>
    <property type="project" value="UniProtKB-EC"/>
</dbReference>